<sequence length="280" mass="28915">MTKTTKLSLAVIAAVVLALGGGYVGAGWRGGSAAASSAEAGSWMKDVQSRGELRVGVAIAPPMTVEKSGQLGGPNLIPLQHLADSLGVKLTPVSATWNNIVAGLQAGRYDVAANLDATIDRAKAIQFSDPVYEYQGVFVVKGSSAYRTSADVIKSGKPVAVAQGSAPAAAVKDADAEILELADYTNALQAVKADRAVAVFADLPTAESQAQADPSVKLVVPEPGIYAAGAGYGVPNDMDARSLQLLNVAINHTRLSGELERAYAEENYLPIDRLGALAKQ</sequence>
<comment type="caution">
    <text evidence="3">The sequence shown here is derived from an EMBL/GenBank/DDBJ whole genome shotgun (WGS) entry which is preliminary data.</text>
</comment>
<organism evidence="3 4">
    <name type="scientific">Kribbella caucasensis</name>
    <dbReference type="NCBI Taxonomy" id="2512215"/>
    <lineage>
        <taxon>Bacteria</taxon>
        <taxon>Bacillati</taxon>
        <taxon>Actinomycetota</taxon>
        <taxon>Actinomycetes</taxon>
        <taxon>Propionibacteriales</taxon>
        <taxon>Kribbellaceae</taxon>
        <taxon>Kribbella</taxon>
    </lineage>
</organism>
<accession>A0A4R6KBA7</accession>
<dbReference type="Gene3D" id="3.40.190.10">
    <property type="entry name" value="Periplasmic binding protein-like II"/>
    <property type="match status" value="2"/>
</dbReference>
<keyword evidence="1" id="KW-0732">Signal</keyword>
<dbReference type="PANTHER" id="PTHR35936">
    <property type="entry name" value="MEMBRANE-BOUND LYTIC MUREIN TRANSGLYCOSYLASE F"/>
    <property type="match status" value="1"/>
</dbReference>
<dbReference type="CDD" id="cd13530">
    <property type="entry name" value="PBP2_peptides_like"/>
    <property type="match status" value="1"/>
</dbReference>
<reference evidence="3 4" key="1">
    <citation type="submission" date="2019-03" db="EMBL/GenBank/DDBJ databases">
        <title>Genomic Encyclopedia of Type Strains, Phase III (KMG-III): the genomes of soil and plant-associated and newly described type strains.</title>
        <authorList>
            <person name="Whitman W."/>
        </authorList>
    </citation>
    <scope>NUCLEOTIDE SEQUENCE [LARGE SCALE GENOMIC DNA]</scope>
    <source>
        <strain evidence="3 4">VKM Ac-2527</strain>
    </source>
</reference>
<keyword evidence="4" id="KW-1185">Reference proteome</keyword>
<protein>
    <submittedName>
        <fullName evidence="3">Polar amino acid transport system substrate-binding protein</fullName>
    </submittedName>
</protein>
<dbReference type="Proteomes" id="UP000295388">
    <property type="component" value="Unassembled WGS sequence"/>
</dbReference>
<evidence type="ECO:0000256" key="1">
    <source>
        <dbReference type="ARBA" id="ARBA00022729"/>
    </source>
</evidence>
<dbReference type="PANTHER" id="PTHR35936:SF19">
    <property type="entry name" value="AMINO-ACID-BINDING PROTEIN YXEM-RELATED"/>
    <property type="match status" value="1"/>
</dbReference>
<name>A0A4R6KBA7_9ACTN</name>
<dbReference type="InterPro" id="IPR001638">
    <property type="entry name" value="Solute-binding_3/MltF_N"/>
</dbReference>
<dbReference type="RefSeq" id="WP_166665524.1">
    <property type="nucleotide sequence ID" value="NZ_SNWQ01000010.1"/>
</dbReference>
<gene>
    <name evidence="3" type="ORF">EV643_11091</name>
</gene>
<dbReference type="AlphaFoldDB" id="A0A4R6KBA7"/>
<dbReference type="Pfam" id="PF00497">
    <property type="entry name" value="SBP_bac_3"/>
    <property type="match status" value="1"/>
</dbReference>
<feature type="domain" description="Solute-binding protein family 3/N-terminal" evidence="2">
    <location>
        <begin position="52"/>
        <end position="272"/>
    </location>
</feature>
<evidence type="ECO:0000313" key="3">
    <source>
        <dbReference type="EMBL" id="TDO46708.1"/>
    </source>
</evidence>
<dbReference type="EMBL" id="SNWQ01000010">
    <property type="protein sequence ID" value="TDO46708.1"/>
    <property type="molecule type" value="Genomic_DNA"/>
</dbReference>
<evidence type="ECO:0000313" key="4">
    <source>
        <dbReference type="Proteomes" id="UP000295388"/>
    </source>
</evidence>
<dbReference type="SMART" id="SM00062">
    <property type="entry name" value="PBPb"/>
    <property type="match status" value="1"/>
</dbReference>
<dbReference type="SUPFAM" id="SSF53850">
    <property type="entry name" value="Periplasmic binding protein-like II"/>
    <property type="match status" value="1"/>
</dbReference>
<evidence type="ECO:0000259" key="2">
    <source>
        <dbReference type="SMART" id="SM00062"/>
    </source>
</evidence>
<proteinExistence type="predicted"/>